<evidence type="ECO:0000313" key="6">
    <source>
        <dbReference type="Proteomes" id="UP000195141"/>
    </source>
</evidence>
<comment type="caution">
    <text evidence="2">Lacks conserved residue(s) required for the propagation of feature annotation.</text>
</comment>
<dbReference type="GO" id="GO:0017136">
    <property type="term" value="F:histone deacetylase activity, NAD-dependent"/>
    <property type="evidence" value="ECO:0007669"/>
    <property type="project" value="TreeGrafter"/>
</dbReference>
<feature type="binding site" evidence="2">
    <location>
        <position position="175"/>
    </location>
    <ligand>
        <name>Zn(2+)</name>
        <dbReference type="ChEBI" id="CHEBI:29105"/>
    </ligand>
</feature>
<dbReference type="Proteomes" id="UP000195141">
    <property type="component" value="Chromosome"/>
</dbReference>
<feature type="binding site" evidence="2">
    <location>
        <position position="137"/>
    </location>
    <ligand>
        <name>Zn(2+)</name>
        <dbReference type="ChEBI" id="CHEBI:29105"/>
    </ligand>
</feature>
<sequence>MTIYKKLAKTVDLLSTAEAIVIGAGSGLSAAAGITYSGPRFEELFDDFISHYHFSDMYSAGFYPFDSLEEYWAYWSKHIYYNRYALEIGQPYKDLLKLLKKNNYFVITTNVDHQFQKAGFDKERLFYTQGDYGLFQCSKACHKKTYENESIINKMVEYQQDFKIPSWLVPHCPKCGEPFAVDLRVDQYFVEDNGWQQAQKRYQNFLEENKGKEILFLELGVGYNTPVIIKYPFWKMTYQNDKASYVYFNQEQLVVPDEIKEQTIDLQGDIRQILEKIVNL</sequence>
<dbReference type="GO" id="GO:0070403">
    <property type="term" value="F:NAD+ binding"/>
    <property type="evidence" value="ECO:0007669"/>
    <property type="project" value="TreeGrafter"/>
</dbReference>
<evidence type="ECO:0000313" key="5">
    <source>
        <dbReference type="EMBL" id="WYJ88981.1"/>
    </source>
</evidence>
<evidence type="ECO:0000259" key="3">
    <source>
        <dbReference type="PROSITE" id="PS50305"/>
    </source>
</evidence>
<evidence type="ECO:0000256" key="2">
    <source>
        <dbReference type="PROSITE-ProRule" id="PRU00236"/>
    </source>
</evidence>
<dbReference type="InterPro" id="IPR050134">
    <property type="entry name" value="NAD-dep_sirtuin_deacylases"/>
</dbReference>
<accession>A0A242KDQ4</accession>
<organism evidence="4">
    <name type="scientific">Candidatus Enterococcus clewellii</name>
    <dbReference type="NCBI Taxonomy" id="1834193"/>
    <lineage>
        <taxon>Bacteria</taxon>
        <taxon>Bacillati</taxon>
        <taxon>Bacillota</taxon>
        <taxon>Bacilli</taxon>
        <taxon>Lactobacillales</taxon>
        <taxon>Enterococcaceae</taxon>
        <taxon>Enterococcus</taxon>
    </lineage>
</organism>
<gene>
    <name evidence="5" type="ORF">A5888_000700</name>
    <name evidence="4" type="ORF">A5888_000732</name>
</gene>
<keyword evidence="2" id="KW-0479">Metal-binding</keyword>
<reference evidence="5" key="3">
    <citation type="submission" date="2024-03" db="EMBL/GenBank/DDBJ databases">
        <title>The Genome Sequence of Enterococcus sp. DIV0242b.</title>
        <authorList>
            <consortium name="The Broad Institute Genomics Platform"/>
            <consortium name="The Broad Institute Microbial Omics Core"/>
            <consortium name="The Broad Institute Genomic Center for Infectious Diseases"/>
            <person name="Earl A."/>
            <person name="Manson A."/>
            <person name="Gilmore M."/>
            <person name="Schwartman J."/>
            <person name="Shea T."/>
            <person name="Abouelleil A."/>
            <person name="Cao P."/>
            <person name="Chapman S."/>
            <person name="Cusick C."/>
            <person name="Young S."/>
            <person name="Neafsey D."/>
            <person name="Nusbaum C."/>
            <person name="Birren B."/>
        </authorList>
    </citation>
    <scope>NUCLEOTIDE SEQUENCE</scope>
    <source>
        <strain evidence="5">9E7_DIV0242</strain>
    </source>
</reference>
<protein>
    <recommendedName>
        <fullName evidence="3">Deacetylase sirtuin-type domain-containing protein</fullName>
    </recommendedName>
</protein>
<keyword evidence="6" id="KW-1185">Reference proteome</keyword>
<dbReference type="OrthoDB" id="394960at2"/>
<name>A0A242KDQ4_9ENTE</name>
<reference evidence="4" key="1">
    <citation type="submission" date="2017-05" db="EMBL/GenBank/DDBJ databases">
        <title>The Genome Sequence of Enterococcus sp. 9E7_DIV0242.</title>
        <authorList>
            <consortium name="The Broad Institute Genomics Platform"/>
            <consortium name="The Broad Institute Genomic Center for Infectious Diseases"/>
            <person name="Earl A."/>
            <person name="Manson A."/>
            <person name="Schwartman J."/>
            <person name="Gilmore M."/>
            <person name="Abouelleil A."/>
            <person name="Cao P."/>
            <person name="Chapman S."/>
            <person name="Cusick C."/>
            <person name="Shea T."/>
            <person name="Young S."/>
            <person name="Neafsey D."/>
            <person name="Nusbaum C."/>
            <person name="Birren B."/>
        </authorList>
    </citation>
    <scope>NUCLEOTIDE SEQUENCE [LARGE SCALE GENOMIC DNA]</scope>
    <source>
        <strain evidence="4">9E7_DIV0242</strain>
    </source>
</reference>
<keyword evidence="2" id="KW-0862">Zinc</keyword>
<evidence type="ECO:0000256" key="1">
    <source>
        <dbReference type="ARBA" id="ARBA00023027"/>
    </source>
</evidence>
<dbReference type="InterPro" id="IPR026590">
    <property type="entry name" value="Ssirtuin_cat_dom"/>
</dbReference>
<feature type="domain" description="Deacetylase sirtuin-type" evidence="3">
    <location>
        <begin position="1"/>
        <end position="280"/>
    </location>
</feature>
<feature type="binding site" evidence="2">
    <location>
        <position position="141"/>
    </location>
    <ligand>
        <name>Zn(2+)</name>
        <dbReference type="ChEBI" id="CHEBI:29105"/>
    </ligand>
</feature>
<dbReference type="SUPFAM" id="SSF52467">
    <property type="entry name" value="DHS-like NAD/FAD-binding domain"/>
    <property type="match status" value="1"/>
</dbReference>
<dbReference type="PANTHER" id="PTHR11085:SF10">
    <property type="entry name" value="NAD-DEPENDENT PROTEIN DEACYLASE SIRTUIN-5, MITOCHONDRIAL-RELATED"/>
    <property type="match status" value="1"/>
</dbReference>
<dbReference type="Gene3D" id="3.40.50.1220">
    <property type="entry name" value="TPP-binding domain"/>
    <property type="match status" value="1"/>
</dbReference>
<reference evidence="5" key="2">
    <citation type="submission" date="2017-05" db="EMBL/GenBank/DDBJ databases">
        <authorList>
            <consortium name="The Broad Institute Genomics Platform"/>
            <consortium name="The Broad Institute Genomic Center for Infectious Diseases"/>
            <person name="Earl A."/>
            <person name="Manson A."/>
            <person name="Schwartman J."/>
            <person name="Gilmore M."/>
            <person name="Abouelleil A."/>
            <person name="Cao P."/>
            <person name="Chapman S."/>
            <person name="Cusick C."/>
            <person name="Shea T."/>
            <person name="Young S."/>
            <person name="Neafsey D."/>
            <person name="Nusbaum C."/>
            <person name="Birren B."/>
        </authorList>
    </citation>
    <scope>NUCLEOTIDE SEQUENCE</scope>
    <source>
        <strain evidence="5">9E7_DIV0242</strain>
    </source>
</reference>
<dbReference type="AlphaFoldDB" id="A0A242KDQ4"/>
<feature type="binding site" evidence="2">
    <location>
        <position position="172"/>
    </location>
    <ligand>
        <name>Zn(2+)</name>
        <dbReference type="ChEBI" id="CHEBI:29105"/>
    </ligand>
</feature>
<proteinExistence type="predicted"/>
<keyword evidence="1" id="KW-0520">NAD</keyword>
<dbReference type="InterPro" id="IPR029035">
    <property type="entry name" value="DHS-like_NAD/FAD-binding_dom"/>
</dbReference>
<dbReference type="PROSITE" id="PS50305">
    <property type="entry name" value="SIRTUIN"/>
    <property type="match status" value="1"/>
</dbReference>
<dbReference type="EMBL" id="CP147247">
    <property type="protein sequence ID" value="WYJ88981.1"/>
    <property type="molecule type" value="Genomic_DNA"/>
</dbReference>
<dbReference type="GO" id="GO:0046872">
    <property type="term" value="F:metal ion binding"/>
    <property type="evidence" value="ECO:0007669"/>
    <property type="project" value="UniProtKB-KW"/>
</dbReference>
<dbReference type="RefSeq" id="WP_086347844.1">
    <property type="nucleotide sequence ID" value="NZ_CP147247.1"/>
</dbReference>
<evidence type="ECO:0000313" key="4">
    <source>
        <dbReference type="EMBL" id="OTP18918.1"/>
    </source>
</evidence>
<dbReference type="EMBL" id="NGMM01000001">
    <property type="protein sequence ID" value="OTP18918.1"/>
    <property type="molecule type" value="Genomic_DNA"/>
</dbReference>
<dbReference type="PANTHER" id="PTHR11085">
    <property type="entry name" value="NAD-DEPENDENT PROTEIN DEACYLASE SIRTUIN-5, MITOCHONDRIAL-RELATED"/>
    <property type="match status" value="1"/>
</dbReference>